<dbReference type="SMART" id="SM00895">
    <property type="entry name" value="FCD"/>
    <property type="match status" value="1"/>
</dbReference>
<protein>
    <submittedName>
        <fullName evidence="6">DNA-binding GntR family transcriptional regulator</fullName>
    </submittedName>
</protein>
<keyword evidence="3" id="KW-0804">Transcription</keyword>
<dbReference type="SMART" id="SM00345">
    <property type="entry name" value="HTH_GNTR"/>
    <property type="match status" value="1"/>
</dbReference>
<dbReference type="PANTHER" id="PTHR43537">
    <property type="entry name" value="TRANSCRIPTIONAL REGULATOR, GNTR FAMILY"/>
    <property type="match status" value="1"/>
</dbReference>
<name>A0ABV4G0U7_9BRAD</name>
<dbReference type="Gene3D" id="1.10.10.10">
    <property type="entry name" value="Winged helix-like DNA-binding domain superfamily/Winged helix DNA-binding domain"/>
    <property type="match status" value="1"/>
</dbReference>
<evidence type="ECO:0000256" key="1">
    <source>
        <dbReference type="ARBA" id="ARBA00023015"/>
    </source>
</evidence>
<dbReference type="SUPFAM" id="SSF48008">
    <property type="entry name" value="GntR ligand-binding domain-like"/>
    <property type="match status" value="1"/>
</dbReference>
<dbReference type="InterPro" id="IPR000524">
    <property type="entry name" value="Tscrpt_reg_HTH_GntR"/>
</dbReference>
<gene>
    <name evidence="6" type="ORF">ABIG07_006200</name>
</gene>
<accession>A0ABV4G0U7</accession>
<evidence type="ECO:0000313" key="6">
    <source>
        <dbReference type="EMBL" id="MEY9457252.1"/>
    </source>
</evidence>
<dbReference type="SUPFAM" id="SSF46785">
    <property type="entry name" value="Winged helix' DNA-binding domain"/>
    <property type="match status" value="1"/>
</dbReference>
<proteinExistence type="predicted"/>
<dbReference type="InterPro" id="IPR036388">
    <property type="entry name" value="WH-like_DNA-bd_sf"/>
</dbReference>
<reference evidence="6 7" key="1">
    <citation type="submission" date="2024-07" db="EMBL/GenBank/DDBJ databases">
        <title>Genomic Encyclopedia of Type Strains, Phase V (KMG-V): Genome sequencing to study the core and pangenomes of soil and plant-associated prokaryotes.</title>
        <authorList>
            <person name="Whitman W."/>
        </authorList>
    </citation>
    <scope>NUCLEOTIDE SEQUENCE [LARGE SCALE GENOMIC DNA]</scope>
    <source>
        <strain evidence="6 7">USDA 152</strain>
    </source>
</reference>
<evidence type="ECO:0000259" key="5">
    <source>
        <dbReference type="SMART" id="SM00895"/>
    </source>
</evidence>
<sequence length="270" mass="30844">MPPLDRASRVAGEDNMARRKRALEVVRSDEDGEGRPSRRNRLNFFELAYQRIEELLVHCELKPGQFMTMLELQQITGFGRTPVHHAVNRLSADTLIIIRPRHGLHIAPIDLARERMLLALRRDMERFVIRLAADRASLSHRNQALHIERLLRERRASLTLDEFNHIDRRIDALVLEAAGEPFLVHTLRPLHTLYRRIGYIHHRFMPGQADLSGTIDRHLAILAAVASRRVDDAVKASDGLIDYMGEIFTGMEAGIDPRLLDCSIEPLLGT</sequence>
<dbReference type="InterPro" id="IPR011711">
    <property type="entry name" value="GntR_C"/>
</dbReference>
<evidence type="ECO:0000256" key="3">
    <source>
        <dbReference type="ARBA" id="ARBA00023163"/>
    </source>
</evidence>
<feature type="domain" description="GntR C-terminal" evidence="5">
    <location>
        <begin position="116"/>
        <end position="243"/>
    </location>
</feature>
<dbReference type="Pfam" id="PF00392">
    <property type="entry name" value="GntR"/>
    <property type="match status" value="1"/>
</dbReference>
<dbReference type="Gene3D" id="1.20.120.530">
    <property type="entry name" value="GntR ligand-binding domain-like"/>
    <property type="match status" value="1"/>
</dbReference>
<dbReference type="EMBL" id="JBGBZJ010000003">
    <property type="protein sequence ID" value="MEY9457252.1"/>
    <property type="molecule type" value="Genomic_DNA"/>
</dbReference>
<keyword evidence="1" id="KW-0805">Transcription regulation</keyword>
<keyword evidence="2 6" id="KW-0238">DNA-binding</keyword>
<organism evidence="6 7">
    <name type="scientific">Bradyrhizobium ottawaense</name>
    <dbReference type="NCBI Taxonomy" id="931866"/>
    <lineage>
        <taxon>Bacteria</taxon>
        <taxon>Pseudomonadati</taxon>
        <taxon>Pseudomonadota</taxon>
        <taxon>Alphaproteobacteria</taxon>
        <taxon>Hyphomicrobiales</taxon>
        <taxon>Nitrobacteraceae</taxon>
        <taxon>Bradyrhizobium</taxon>
    </lineage>
</organism>
<evidence type="ECO:0000259" key="4">
    <source>
        <dbReference type="SMART" id="SM00345"/>
    </source>
</evidence>
<dbReference type="InterPro" id="IPR008920">
    <property type="entry name" value="TF_FadR/GntR_C"/>
</dbReference>
<keyword evidence="7" id="KW-1185">Reference proteome</keyword>
<dbReference type="PANTHER" id="PTHR43537:SF45">
    <property type="entry name" value="GNTR FAMILY REGULATORY PROTEIN"/>
    <property type="match status" value="1"/>
</dbReference>
<evidence type="ECO:0000313" key="7">
    <source>
        <dbReference type="Proteomes" id="UP001565369"/>
    </source>
</evidence>
<dbReference type="InterPro" id="IPR036390">
    <property type="entry name" value="WH_DNA-bd_sf"/>
</dbReference>
<dbReference type="GO" id="GO:0003677">
    <property type="term" value="F:DNA binding"/>
    <property type="evidence" value="ECO:0007669"/>
    <property type="project" value="UniProtKB-KW"/>
</dbReference>
<dbReference type="Proteomes" id="UP001565369">
    <property type="component" value="Unassembled WGS sequence"/>
</dbReference>
<comment type="caution">
    <text evidence="6">The sequence shown here is derived from an EMBL/GenBank/DDBJ whole genome shotgun (WGS) entry which is preliminary data.</text>
</comment>
<feature type="domain" description="HTH gntR-type" evidence="4">
    <location>
        <begin position="48"/>
        <end position="106"/>
    </location>
</feature>
<evidence type="ECO:0000256" key="2">
    <source>
        <dbReference type="ARBA" id="ARBA00023125"/>
    </source>
</evidence>
<dbReference type="Pfam" id="PF07729">
    <property type="entry name" value="FCD"/>
    <property type="match status" value="1"/>
</dbReference>